<dbReference type="GO" id="GO:0000978">
    <property type="term" value="F:RNA polymerase II cis-regulatory region sequence-specific DNA binding"/>
    <property type="evidence" value="ECO:0007669"/>
    <property type="project" value="TreeGrafter"/>
</dbReference>
<feature type="domain" description="C2H2-type" evidence="9">
    <location>
        <begin position="602"/>
        <end position="629"/>
    </location>
</feature>
<feature type="domain" description="C2H2-type" evidence="9">
    <location>
        <begin position="371"/>
        <end position="398"/>
    </location>
</feature>
<feature type="domain" description="C2H2-type" evidence="9">
    <location>
        <begin position="728"/>
        <end position="755"/>
    </location>
</feature>
<dbReference type="GO" id="GO:0001228">
    <property type="term" value="F:DNA-binding transcription activator activity, RNA polymerase II-specific"/>
    <property type="evidence" value="ECO:0007669"/>
    <property type="project" value="TreeGrafter"/>
</dbReference>
<keyword evidence="5" id="KW-0862">Zinc</keyword>
<feature type="compositionally biased region" description="Polar residues" evidence="8">
    <location>
        <begin position="284"/>
        <end position="297"/>
    </location>
</feature>
<evidence type="ECO:0000313" key="10">
    <source>
        <dbReference type="EnsemblMetazoa" id="RPRC000686-PA"/>
    </source>
</evidence>
<keyword evidence="6" id="KW-0238">DNA-binding</keyword>
<dbReference type="PANTHER" id="PTHR24376:SF243">
    <property type="entry name" value="C2H2-TYPE DOMAIN-CONTAINING PROTEIN"/>
    <property type="match status" value="1"/>
</dbReference>
<dbReference type="Pfam" id="PF00096">
    <property type="entry name" value="zf-C2H2"/>
    <property type="match status" value="1"/>
</dbReference>
<evidence type="ECO:0000259" key="9">
    <source>
        <dbReference type="PROSITE" id="PS50157"/>
    </source>
</evidence>
<dbReference type="OMA" id="KRYECGN"/>
<dbReference type="VEuPathDB" id="VectorBase:RPRC000686"/>
<dbReference type="PROSITE" id="PS00028">
    <property type="entry name" value="ZINC_FINGER_C2H2_1"/>
    <property type="match status" value="1"/>
</dbReference>
<sequence length="872" mass="101255">MSVEFICKNCFRKYKHSTSLYKHVKYECGKEPQFKCPYCPHRSKIKPNLKSHIARKHFGFSFMDFENECTHSAFRHKFFCEKCGKKYKYKEGNLNAWDGKCYRCETCQKIYKHQGSLSKHKKFECGKEAQFRFECEDEDDIFIDQNAVDPLGDVDAEPNEKAQDPIDNKNKEGNVQQDKGKIKQQTKKKKRKQKQAWNKPKGSAKKSAVDGNNLDSIKRRKNKFSVPQEETDKSASEPPMLQVNYTTTLRTFQRNATTSIIMPIDTSENIPLSDVLRCTRIVKSSGTGSNSEKSGNSFGKAATPEPERITESIKPDSVTTKCTLKGIKRKIVQPVPVAEAYILEETEKTFRCHVCHKSYKYKDTPTRIGTFRCPSCAKPYKYKWNMVAHQKYECGVEPMFACPYCSQRCKRNNQLKRHIILKHVNRGADSMHKCDLCRKGFLSMTSLNHHRKYYCGRAPQFKCPHCPYKSKLNGNSLKQFQCDGCQKMYKLRTSLCHHKRYECGNSFKQFQCDSCQKKYKLRSSLSLHKRYECGNENVCDLCGKVYKLWNSLYKHRKYECGKEATIKCPQPNCTYKGKTKGHIDGPSSKNVETCGFENPGKFSCDDCGKQYKYRAGLYTHQKYDCGKEPQFQCPVCSHKTKRKGDLKKHVYNIHMYTNKINTNDSSKIVQLNFRQAKFPYMSKYQCRDCDKKYKYPAGLYTHRKYECGKEPQFQCPHCSYKAKQKVRHVCKNCGKTYKHRGTLTFHQKYECGKDPQFHCPHCGYKKSQNLWTFLSFLHPITSDPSKPFMCQRCHKKFSVRKSLFRHERYECGKEAACNCTSAVTVQKSTQKKIVYTNIGNMSAASNLSIYVRIVPIRVFDGGVSRLPCKIKR</sequence>
<evidence type="ECO:0000256" key="4">
    <source>
        <dbReference type="ARBA" id="ARBA00022771"/>
    </source>
</evidence>
<feature type="domain" description="C2H2-type" evidence="9">
    <location>
        <begin position="480"/>
        <end position="507"/>
    </location>
</feature>
<evidence type="ECO:0000256" key="3">
    <source>
        <dbReference type="ARBA" id="ARBA00022737"/>
    </source>
</evidence>
<feature type="domain" description="C2H2-type" evidence="9">
    <location>
        <begin position="684"/>
        <end position="711"/>
    </location>
</feature>
<proteinExistence type="predicted"/>
<keyword evidence="7" id="KW-0539">Nucleus</keyword>
<keyword evidence="2" id="KW-0479">Metal-binding</keyword>
<dbReference type="PROSITE" id="PS50157">
    <property type="entry name" value="ZINC_FINGER_C2H2_2"/>
    <property type="match status" value="11"/>
</dbReference>
<dbReference type="InterPro" id="IPR013087">
    <property type="entry name" value="Znf_C2H2_type"/>
</dbReference>
<evidence type="ECO:0000256" key="1">
    <source>
        <dbReference type="ARBA" id="ARBA00004123"/>
    </source>
</evidence>
<accession>T1H9I3</accession>
<dbReference type="Gene3D" id="3.30.160.60">
    <property type="entry name" value="Classic Zinc Finger"/>
    <property type="match status" value="5"/>
</dbReference>
<dbReference type="SUPFAM" id="SSF57667">
    <property type="entry name" value="beta-beta-alpha zinc fingers"/>
    <property type="match status" value="5"/>
</dbReference>
<keyword evidence="3" id="KW-0677">Repeat</keyword>
<feature type="domain" description="C2H2-type" evidence="9">
    <location>
        <begin position="537"/>
        <end position="564"/>
    </location>
</feature>
<dbReference type="EMBL" id="ACPB03006888">
    <property type="status" value="NOT_ANNOTATED_CDS"/>
    <property type="molecule type" value="Genomic_DNA"/>
</dbReference>
<feature type="domain" description="C2H2-type" evidence="9">
    <location>
        <begin position="510"/>
        <end position="537"/>
    </location>
</feature>
<evidence type="ECO:0000313" key="11">
    <source>
        <dbReference type="Proteomes" id="UP000015103"/>
    </source>
</evidence>
<feature type="domain" description="C2H2-type" evidence="9">
    <location>
        <begin position="5"/>
        <end position="32"/>
    </location>
</feature>
<dbReference type="PANTHER" id="PTHR24376">
    <property type="entry name" value="ZINC FINGER PROTEIN"/>
    <property type="match status" value="1"/>
</dbReference>
<evidence type="ECO:0000256" key="5">
    <source>
        <dbReference type="ARBA" id="ARBA00022833"/>
    </source>
</evidence>
<evidence type="ECO:0000256" key="6">
    <source>
        <dbReference type="ARBA" id="ARBA00023125"/>
    </source>
</evidence>
<feature type="domain" description="C2H2-type" evidence="9">
    <location>
        <begin position="432"/>
        <end position="459"/>
    </location>
</feature>
<dbReference type="eggNOG" id="KOG1721">
    <property type="taxonomic scope" value="Eukaryota"/>
</dbReference>
<dbReference type="GO" id="GO:0008270">
    <property type="term" value="F:zinc ion binding"/>
    <property type="evidence" value="ECO:0007669"/>
    <property type="project" value="UniProtKB-KW"/>
</dbReference>
<dbReference type="EMBL" id="ACPB03006889">
    <property type="status" value="NOT_ANNOTATED_CDS"/>
    <property type="molecule type" value="Genomic_DNA"/>
</dbReference>
<dbReference type="AlphaFoldDB" id="T1H9I3"/>
<evidence type="ECO:0000256" key="7">
    <source>
        <dbReference type="ARBA" id="ARBA00023242"/>
    </source>
</evidence>
<feature type="region of interest" description="Disordered" evidence="8">
    <location>
        <begin position="284"/>
        <end position="310"/>
    </location>
</feature>
<dbReference type="InParanoid" id="T1H9I3"/>
<keyword evidence="11" id="KW-1185">Reference proteome</keyword>
<dbReference type="InterPro" id="IPR036236">
    <property type="entry name" value="Znf_C2H2_sf"/>
</dbReference>
<dbReference type="GO" id="GO:0005634">
    <property type="term" value="C:nucleus"/>
    <property type="evidence" value="ECO:0007669"/>
    <property type="project" value="UniProtKB-SubCell"/>
</dbReference>
<keyword evidence="4" id="KW-0863">Zinc-finger</keyword>
<feature type="compositionally biased region" description="Basic and acidic residues" evidence="8">
    <location>
        <begin position="158"/>
        <end position="172"/>
    </location>
</feature>
<dbReference type="STRING" id="13249.T1H9I3"/>
<dbReference type="HOGENOM" id="CLU_386014_0_0_1"/>
<dbReference type="EMBL" id="ACPB03006887">
    <property type="status" value="NOT_ANNOTATED_CDS"/>
    <property type="molecule type" value="Genomic_DNA"/>
</dbReference>
<feature type="compositionally biased region" description="Basic residues" evidence="8">
    <location>
        <begin position="182"/>
        <end position="194"/>
    </location>
</feature>
<feature type="region of interest" description="Disordered" evidence="8">
    <location>
        <begin position="150"/>
        <end position="241"/>
    </location>
</feature>
<dbReference type="SMART" id="SM00355">
    <property type="entry name" value="ZnF_C2H2"/>
    <property type="match status" value="14"/>
</dbReference>
<dbReference type="EnsemblMetazoa" id="RPRC000686-RA">
    <property type="protein sequence ID" value="RPRC000686-PA"/>
    <property type="gene ID" value="RPRC000686"/>
</dbReference>
<feature type="domain" description="C2H2-type" evidence="9">
    <location>
        <begin position="788"/>
        <end position="815"/>
    </location>
</feature>
<evidence type="ECO:0000256" key="2">
    <source>
        <dbReference type="ARBA" id="ARBA00022723"/>
    </source>
</evidence>
<reference evidence="10" key="1">
    <citation type="submission" date="2015-05" db="UniProtKB">
        <authorList>
            <consortium name="EnsemblMetazoa"/>
        </authorList>
    </citation>
    <scope>IDENTIFICATION</scope>
</reference>
<protein>
    <recommendedName>
        <fullName evidence="9">C2H2-type domain-containing protein</fullName>
    </recommendedName>
</protein>
<name>T1H9I3_RHOPR</name>
<comment type="subcellular location">
    <subcellularLocation>
        <location evidence="1">Nucleus</location>
    </subcellularLocation>
</comment>
<feature type="domain" description="C2H2-type" evidence="9">
    <location>
        <begin position="102"/>
        <end position="129"/>
    </location>
</feature>
<organism evidence="10 11">
    <name type="scientific">Rhodnius prolixus</name>
    <name type="common">Triatomid bug</name>
    <dbReference type="NCBI Taxonomy" id="13249"/>
    <lineage>
        <taxon>Eukaryota</taxon>
        <taxon>Metazoa</taxon>
        <taxon>Ecdysozoa</taxon>
        <taxon>Arthropoda</taxon>
        <taxon>Hexapoda</taxon>
        <taxon>Insecta</taxon>
        <taxon>Pterygota</taxon>
        <taxon>Neoptera</taxon>
        <taxon>Paraneoptera</taxon>
        <taxon>Hemiptera</taxon>
        <taxon>Heteroptera</taxon>
        <taxon>Panheteroptera</taxon>
        <taxon>Cimicomorpha</taxon>
        <taxon>Reduviidae</taxon>
        <taxon>Triatominae</taxon>
        <taxon>Rhodnius</taxon>
    </lineage>
</organism>
<evidence type="ECO:0000256" key="8">
    <source>
        <dbReference type="SAM" id="MobiDB-lite"/>
    </source>
</evidence>
<dbReference type="Proteomes" id="UP000015103">
    <property type="component" value="Unassembled WGS sequence"/>
</dbReference>